<accession>I9ZGC8</accession>
<dbReference type="PATRIC" id="fig|992029.3.peg.204"/>
<dbReference type="Proteomes" id="UP000004074">
    <property type="component" value="Unassembled WGS sequence"/>
</dbReference>
<evidence type="ECO:0000313" key="1">
    <source>
        <dbReference type="EMBL" id="EJB35338.1"/>
    </source>
</evidence>
<name>I9ZGC8_HELPX</name>
<gene>
    <name evidence="1" type="ORF">HPNQ4076_0211</name>
</gene>
<protein>
    <submittedName>
        <fullName evidence="1">Uncharacterized protein</fullName>
    </submittedName>
</protein>
<evidence type="ECO:0000313" key="2">
    <source>
        <dbReference type="Proteomes" id="UP000004074"/>
    </source>
</evidence>
<sequence>MGFQNENKLKVGASVKAKINDKVVEAKVINIGFNRVTLRSEKRQRSLLCFQ</sequence>
<reference evidence="1 2" key="1">
    <citation type="journal article" date="2013" name="Pathog. Dis.">
        <title>Genome sequences of 65 Helicobacter pylori strains isolated from asymptomatic individuals and patients with gastric cancer, peptic ulcer disease, or gastritis.</title>
        <authorList>
            <person name="Blanchard T.G."/>
            <person name="Czinn S.J."/>
            <person name="Correa P."/>
            <person name="Nakazawa T."/>
            <person name="Keelan M."/>
            <person name="Morningstar L."/>
            <person name="Santana-Cruz I."/>
            <person name="Maroo A."/>
            <person name="McCracken C."/>
            <person name="Shefchek K."/>
            <person name="Daugherty S."/>
            <person name="Song Y."/>
            <person name="Fraser C.M."/>
            <person name="Fricke W.F."/>
        </authorList>
    </citation>
    <scope>NUCLEOTIDE SEQUENCE [LARGE SCALE GENOMIC DNA]</scope>
    <source>
        <strain evidence="1 2">NQ4076</strain>
    </source>
</reference>
<dbReference type="AlphaFoldDB" id="I9ZGC8"/>
<comment type="caution">
    <text evidence="1">The sequence shown here is derived from an EMBL/GenBank/DDBJ whole genome shotgun (WGS) entry which is preliminary data.</text>
</comment>
<dbReference type="EMBL" id="AKNX01000001">
    <property type="protein sequence ID" value="EJB35338.1"/>
    <property type="molecule type" value="Genomic_DNA"/>
</dbReference>
<organism evidence="1 2">
    <name type="scientific">Helicobacter pylori NQ4076</name>
    <dbReference type="NCBI Taxonomy" id="992029"/>
    <lineage>
        <taxon>Bacteria</taxon>
        <taxon>Pseudomonadati</taxon>
        <taxon>Campylobacterota</taxon>
        <taxon>Epsilonproteobacteria</taxon>
        <taxon>Campylobacterales</taxon>
        <taxon>Helicobacteraceae</taxon>
        <taxon>Helicobacter</taxon>
    </lineage>
</organism>
<proteinExistence type="predicted"/>